<reference evidence="3 4" key="1">
    <citation type="submission" date="2014-12" db="EMBL/GenBank/DDBJ databases">
        <title>Genome assembly of Enhygromyxa salina DSM 15201.</title>
        <authorList>
            <person name="Sharma G."/>
            <person name="Subramanian S."/>
        </authorList>
    </citation>
    <scope>NUCLEOTIDE SEQUENCE [LARGE SCALE GENOMIC DNA]</scope>
    <source>
        <strain evidence="3 4">DSM 15201</strain>
    </source>
</reference>
<feature type="signal peptide" evidence="2">
    <location>
        <begin position="1"/>
        <end position="30"/>
    </location>
</feature>
<keyword evidence="2" id="KW-0732">Signal</keyword>
<evidence type="ECO:0000313" key="3">
    <source>
        <dbReference type="EMBL" id="KIG12883.1"/>
    </source>
</evidence>
<dbReference type="Proteomes" id="UP000031599">
    <property type="component" value="Unassembled WGS sequence"/>
</dbReference>
<dbReference type="SUPFAM" id="SSF101898">
    <property type="entry name" value="NHL repeat"/>
    <property type="match status" value="1"/>
</dbReference>
<dbReference type="AlphaFoldDB" id="A0A0C1ZPE3"/>
<accession>A0A0C1ZPE3</accession>
<feature type="region of interest" description="Disordered" evidence="1">
    <location>
        <begin position="30"/>
        <end position="68"/>
    </location>
</feature>
<protein>
    <recommendedName>
        <fullName evidence="5">Virginiamycin B lyase</fullName>
    </recommendedName>
</protein>
<organism evidence="3 4">
    <name type="scientific">Enhygromyxa salina</name>
    <dbReference type="NCBI Taxonomy" id="215803"/>
    <lineage>
        <taxon>Bacteria</taxon>
        <taxon>Pseudomonadati</taxon>
        <taxon>Myxococcota</taxon>
        <taxon>Polyangia</taxon>
        <taxon>Nannocystales</taxon>
        <taxon>Nannocystaceae</taxon>
        <taxon>Enhygromyxa</taxon>
    </lineage>
</organism>
<proteinExistence type="predicted"/>
<dbReference type="EMBL" id="JMCC02000115">
    <property type="protein sequence ID" value="KIG12883.1"/>
    <property type="molecule type" value="Genomic_DNA"/>
</dbReference>
<dbReference type="PROSITE" id="PS51257">
    <property type="entry name" value="PROKAR_LIPOPROTEIN"/>
    <property type="match status" value="1"/>
</dbReference>
<feature type="compositionally biased region" description="Low complexity" evidence="1">
    <location>
        <begin position="52"/>
        <end position="65"/>
    </location>
</feature>
<feature type="chain" id="PRO_5002161854" description="Virginiamycin B lyase" evidence="2">
    <location>
        <begin position="31"/>
        <end position="453"/>
    </location>
</feature>
<name>A0A0C1ZPE3_9BACT</name>
<dbReference type="Gene3D" id="2.130.10.10">
    <property type="entry name" value="YVTN repeat-like/Quinoprotein amine dehydrogenase"/>
    <property type="match status" value="1"/>
</dbReference>
<comment type="caution">
    <text evidence="3">The sequence shown here is derived from an EMBL/GenBank/DDBJ whole genome shotgun (WGS) entry which is preliminary data.</text>
</comment>
<gene>
    <name evidence="3" type="ORF">DB30_00950</name>
</gene>
<evidence type="ECO:0000256" key="2">
    <source>
        <dbReference type="SAM" id="SignalP"/>
    </source>
</evidence>
<dbReference type="InterPro" id="IPR015943">
    <property type="entry name" value="WD40/YVTN_repeat-like_dom_sf"/>
</dbReference>
<sequence>MSVMLRGLKPSRLVGSLSLALLTTACGGRAGGGDDGPGIDDGIDDGIASNSDGTTTTTTTTTDTGPKFDMDEHDAMGMAGDCGDGGGGGMMGGGMYSYIWISNSPEGTVSKINTKTTIEEARYAVGPGLTDPSRTSVNLFGDAVVVDRNGGITKIAVLEDRCVESNGQPGIQTSTGPNNVLPWGQDECVLWRTELAVLDYTIGARPVAWEGGLADGCPDPNPRVWVGWYDGANGHFRRLDGSTGAVLDVVGPVPWSGLSFGPYGGATDKDGNFWVSGWQAGPLIRINANDLSVQTFPIPATITAQQWNYGMALDKNGDAWIASAYSVYHFHANNSTWSELPIPGAFSLRGLMVDKDGTAWIATNDPPGLAAVDTETETVLAPSIAIPGSVQPVGVSIDVDGYVWVVDQSADAAFKIDGDTYQLAGTTTGLNQPYTYSDMTGAGLDLVTFPPPE</sequence>
<evidence type="ECO:0000256" key="1">
    <source>
        <dbReference type="SAM" id="MobiDB-lite"/>
    </source>
</evidence>
<evidence type="ECO:0000313" key="4">
    <source>
        <dbReference type="Proteomes" id="UP000031599"/>
    </source>
</evidence>
<evidence type="ECO:0008006" key="5">
    <source>
        <dbReference type="Google" id="ProtNLM"/>
    </source>
</evidence>